<dbReference type="AlphaFoldDB" id="A0A3A9WU02"/>
<comment type="caution">
    <text evidence="8">The sequence shown here is derived from an EMBL/GenBank/DDBJ whole genome shotgun (WGS) entry which is preliminary data.</text>
</comment>
<feature type="region of interest" description="Disordered" evidence="5">
    <location>
        <begin position="1"/>
        <end position="44"/>
    </location>
</feature>
<feature type="transmembrane region" description="Helical" evidence="6">
    <location>
        <begin position="70"/>
        <end position="89"/>
    </location>
</feature>
<accession>A0A3A9WU02</accession>
<organism evidence="8 11">
    <name type="scientific">Streptomyces radicis</name>
    <dbReference type="NCBI Taxonomy" id="1750517"/>
    <lineage>
        <taxon>Bacteria</taxon>
        <taxon>Bacillati</taxon>
        <taxon>Actinomycetota</taxon>
        <taxon>Actinomycetes</taxon>
        <taxon>Kitasatosporales</taxon>
        <taxon>Streptomycetaceae</taxon>
        <taxon>Streptomyces</taxon>
    </lineage>
</organism>
<evidence type="ECO:0000313" key="10">
    <source>
        <dbReference type="Proteomes" id="UP000268652"/>
    </source>
</evidence>
<proteinExistence type="predicted"/>
<dbReference type="OrthoDB" id="2004788at2"/>
<evidence type="ECO:0000256" key="5">
    <source>
        <dbReference type="SAM" id="MobiDB-lite"/>
    </source>
</evidence>
<keyword evidence="3 6" id="KW-1133">Transmembrane helix</keyword>
<sequence length="132" mass="13943">MSDHDPFAPPPPGGQPGARPGGYPSPGPYGPPPDHYPPPGHYGGPGYGYDPAAPFGYDRFGRIYSEKSKVVAALFQLLLGVFGAGRWYTGHIGMAIAQLLTLGGCGLWAFIDGILFLVKDDRTDAAGRVLRS</sequence>
<dbReference type="GO" id="GO:0016020">
    <property type="term" value="C:membrane"/>
    <property type="evidence" value="ECO:0007669"/>
    <property type="project" value="UniProtKB-SubCell"/>
</dbReference>
<evidence type="ECO:0000313" key="11">
    <source>
        <dbReference type="Proteomes" id="UP000275024"/>
    </source>
</evidence>
<protein>
    <submittedName>
        <fullName evidence="8">TM2 domain-containing protein</fullName>
    </submittedName>
</protein>
<evidence type="ECO:0000259" key="7">
    <source>
        <dbReference type="Pfam" id="PF05154"/>
    </source>
</evidence>
<name>A0A3A9WU02_9ACTN</name>
<evidence type="ECO:0000256" key="2">
    <source>
        <dbReference type="ARBA" id="ARBA00022692"/>
    </source>
</evidence>
<keyword evidence="4 6" id="KW-0472">Membrane</keyword>
<dbReference type="Proteomes" id="UP000275024">
    <property type="component" value="Unassembled WGS sequence"/>
</dbReference>
<dbReference type="Pfam" id="PF05154">
    <property type="entry name" value="TM2"/>
    <property type="match status" value="1"/>
</dbReference>
<evidence type="ECO:0000313" key="8">
    <source>
        <dbReference type="EMBL" id="RKN09577.1"/>
    </source>
</evidence>
<reference evidence="10 11" key="1">
    <citation type="submission" date="2018-09" db="EMBL/GenBank/DDBJ databases">
        <title>Streptomyces sp. nov. DS1-2, an endophytic actinomycete isolated from roots of Dendrobium scabrilingue.</title>
        <authorList>
            <person name="Kuncharoen N."/>
            <person name="Kudo T."/>
            <person name="Ohkuma M."/>
            <person name="Yuki M."/>
            <person name="Tanasupawat S."/>
        </authorList>
    </citation>
    <scope>NUCLEOTIDE SEQUENCE [LARGE SCALE GENOMIC DNA]</scope>
    <source>
        <strain evidence="8 11">AZ1-7</strain>
        <strain evidence="9 10">DS1-2</strain>
    </source>
</reference>
<dbReference type="EMBL" id="RBDY01000007">
    <property type="protein sequence ID" value="RKN23255.1"/>
    <property type="molecule type" value="Genomic_DNA"/>
</dbReference>
<evidence type="ECO:0000313" key="9">
    <source>
        <dbReference type="EMBL" id="RKN23255.1"/>
    </source>
</evidence>
<dbReference type="InterPro" id="IPR007829">
    <property type="entry name" value="TM2"/>
</dbReference>
<dbReference type="RefSeq" id="WP_120696943.1">
    <property type="nucleotide sequence ID" value="NZ_RBDX01000007.1"/>
</dbReference>
<evidence type="ECO:0000256" key="3">
    <source>
        <dbReference type="ARBA" id="ARBA00022989"/>
    </source>
</evidence>
<gene>
    <name evidence="9" type="ORF">D7318_12080</name>
    <name evidence="8" type="ORF">D7319_10900</name>
</gene>
<evidence type="ECO:0000256" key="4">
    <source>
        <dbReference type="ARBA" id="ARBA00023136"/>
    </source>
</evidence>
<dbReference type="EMBL" id="RBDX01000007">
    <property type="protein sequence ID" value="RKN09577.1"/>
    <property type="molecule type" value="Genomic_DNA"/>
</dbReference>
<evidence type="ECO:0000256" key="1">
    <source>
        <dbReference type="ARBA" id="ARBA00004141"/>
    </source>
</evidence>
<feature type="compositionally biased region" description="Pro residues" evidence="5">
    <location>
        <begin position="23"/>
        <end position="40"/>
    </location>
</feature>
<evidence type="ECO:0000256" key="6">
    <source>
        <dbReference type="SAM" id="Phobius"/>
    </source>
</evidence>
<feature type="transmembrane region" description="Helical" evidence="6">
    <location>
        <begin position="95"/>
        <end position="118"/>
    </location>
</feature>
<keyword evidence="10" id="KW-1185">Reference proteome</keyword>
<comment type="subcellular location">
    <subcellularLocation>
        <location evidence="1">Membrane</location>
        <topology evidence="1">Multi-pass membrane protein</topology>
    </subcellularLocation>
</comment>
<keyword evidence="2 6" id="KW-0812">Transmembrane</keyword>
<feature type="domain" description="TM2" evidence="7">
    <location>
        <begin position="66"/>
        <end position="114"/>
    </location>
</feature>
<dbReference type="Proteomes" id="UP000268652">
    <property type="component" value="Unassembled WGS sequence"/>
</dbReference>